<evidence type="ECO:0000313" key="8">
    <source>
        <dbReference type="Proteomes" id="UP000002892"/>
    </source>
</evidence>
<evidence type="ECO:0000313" key="7">
    <source>
        <dbReference type="EMBL" id="AFM42822.1"/>
    </source>
</evidence>
<dbReference type="OrthoDB" id="9791488at2"/>
<evidence type="ECO:0000259" key="6">
    <source>
        <dbReference type="PROSITE" id="PS50937"/>
    </source>
</evidence>
<proteinExistence type="predicted"/>
<dbReference type="CDD" id="cd01106">
    <property type="entry name" value="HTH_TipAL-Mta"/>
    <property type="match status" value="1"/>
</dbReference>
<dbReference type="KEGG" id="dai:Desaci_3952"/>
<dbReference type="InterPro" id="IPR009061">
    <property type="entry name" value="DNA-bd_dom_put_sf"/>
</dbReference>
<dbReference type="PRINTS" id="PR00040">
    <property type="entry name" value="HTHMERR"/>
</dbReference>
<dbReference type="SUPFAM" id="SSF46955">
    <property type="entry name" value="Putative DNA-binding domain"/>
    <property type="match status" value="1"/>
</dbReference>
<dbReference type="PROSITE" id="PS50937">
    <property type="entry name" value="HTH_MERR_2"/>
    <property type="match status" value="1"/>
</dbReference>
<dbReference type="RefSeq" id="WP_014828809.1">
    <property type="nucleotide sequence ID" value="NC_018068.1"/>
</dbReference>
<keyword evidence="4" id="KW-0804">Transcription</keyword>
<reference evidence="7 8" key="1">
    <citation type="journal article" date="2012" name="J. Bacteriol.">
        <title>Complete genome sequences of Desulfosporosinus orientis DSM765T, Desulfosporosinus youngiae DSM17734T, Desulfosporosinus meridiei DSM13257T, and Desulfosporosinus acidiphilus DSM22704T.</title>
        <authorList>
            <person name="Pester M."/>
            <person name="Brambilla E."/>
            <person name="Alazard D."/>
            <person name="Rattei T."/>
            <person name="Weinmaier T."/>
            <person name="Han J."/>
            <person name="Lucas S."/>
            <person name="Lapidus A."/>
            <person name="Cheng J.F."/>
            <person name="Goodwin L."/>
            <person name="Pitluck S."/>
            <person name="Peters L."/>
            <person name="Ovchinnikova G."/>
            <person name="Teshima H."/>
            <person name="Detter J.C."/>
            <person name="Han C.S."/>
            <person name="Tapia R."/>
            <person name="Land M.L."/>
            <person name="Hauser L."/>
            <person name="Kyrpides N.C."/>
            <person name="Ivanova N.N."/>
            <person name="Pagani I."/>
            <person name="Huntmann M."/>
            <person name="Wei C.L."/>
            <person name="Davenport K.W."/>
            <person name="Daligault H."/>
            <person name="Chain P.S."/>
            <person name="Chen A."/>
            <person name="Mavromatis K."/>
            <person name="Markowitz V."/>
            <person name="Szeto E."/>
            <person name="Mikhailova N."/>
            <person name="Pati A."/>
            <person name="Wagner M."/>
            <person name="Woyke T."/>
            <person name="Ollivier B."/>
            <person name="Klenk H.P."/>
            <person name="Spring S."/>
            <person name="Loy A."/>
        </authorList>
    </citation>
    <scope>NUCLEOTIDE SEQUENCE [LARGE SCALE GENOMIC DNA]</scope>
    <source>
        <strain evidence="8">DSM 22704 / JCM 16185 / SJ4</strain>
    </source>
</reference>
<dbReference type="Proteomes" id="UP000002892">
    <property type="component" value="Chromosome"/>
</dbReference>
<dbReference type="Pfam" id="PF13411">
    <property type="entry name" value="MerR_1"/>
    <property type="match status" value="1"/>
</dbReference>
<dbReference type="EMBL" id="CP003639">
    <property type="protein sequence ID" value="AFM42822.1"/>
    <property type="molecule type" value="Genomic_DNA"/>
</dbReference>
<accession>I4DAJ8</accession>
<protein>
    <submittedName>
        <fullName evidence="7">Putative transcriptional regulator</fullName>
    </submittedName>
</protein>
<evidence type="ECO:0000256" key="5">
    <source>
        <dbReference type="SAM" id="Coils"/>
    </source>
</evidence>
<evidence type="ECO:0000256" key="1">
    <source>
        <dbReference type="ARBA" id="ARBA00022491"/>
    </source>
</evidence>
<sequence length="145" mass="16496">MNQEKKHLLKIGELAKRAGVTVRTIRYYEELGLLSPTEVSPGGFRLYTEQDLNRFQFIQRFKELGLPLEEIQVLIDNSEPGESKIQRIRASYSLLEKQLKKIEDKISELKVSKASIEKGMEALNVCKECALEVCLPACSNKKALL</sequence>
<dbReference type="STRING" id="646529.Desaci_3952"/>
<dbReference type="PROSITE" id="PS00552">
    <property type="entry name" value="HTH_MERR_1"/>
    <property type="match status" value="1"/>
</dbReference>
<dbReference type="PANTHER" id="PTHR30204:SF69">
    <property type="entry name" value="MERR-FAMILY TRANSCRIPTIONAL REGULATOR"/>
    <property type="match status" value="1"/>
</dbReference>
<feature type="domain" description="HTH merR-type" evidence="6">
    <location>
        <begin position="8"/>
        <end position="77"/>
    </location>
</feature>
<dbReference type="eggNOG" id="COG0789">
    <property type="taxonomic scope" value="Bacteria"/>
</dbReference>
<keyword evidence="8" id="KW-1185">Reference proteome</keyword>
<name>I4DAJ8_DESAJ</name>
<keyword evidence="1" id="KW-0678">Repressor</keyword>
<dbReference type="GO" id="GO:0003700">
    <property type="term" value="F:DNA-binding transcription factor activity"/>
    <property type="evidence" value="ECO:0007669"/>
    <property type="project" value="InterPro"/>
</dbReference>
<dbReference type="PANTHER" id="PTHR30204">
    <property type="entry name" value="REDOX-CYCLING DRUG-SENSING TRANSCRIPTIONAL ACTIVATOR SOXR"/>
    <property type="match status" value="1"/>
</dbReference>
<keyword evidence="3" id="KW-0238">DNA-binding</keyword>
<keyword evidence="2" id="KW-0805">Transcription regulation</keyword>
<gene>
    <name evidence="7" type="ordered locus">Desaci_3952</name>
</gene>
<dbReference type="InterPro" id="IPR047057">
    <property type="entry name" value="MerR_fam"/>
</dbReference>
<evidence type="ECO:0000256" key="3">
    <source>
        <dbReference type="ARBA" id="ARBA00023125"/>
    </source>
</evidence>
<dbReference type="HOGENOM" id="CLU_060077_2_2_9"/>
<evidence type="ECO:0000256" key="2">
    <source>
        <dbReference type="ARBA" id="ARBA00023015"/>
    </source>
</evidence>
<feature type="coiled-coil region" evidence="5">
    <location>
        <begin position="85"/>
        <end position="112"/>
    </location>
</feature>
<organism evidence="7 8">
    <name type="scientific">Desulfosporosinus acidiphilus (strain DSM 22704 / JCM 16185 / SJ4)</name>
    <dbReference type="NCBI Taxonomy" id="646529"/>
    <lineage>
        <taxon>Bacteria</taxon>
        <taxon>Bacillati</taxon>
        <taxon>Bacillota</taxon>
        <taxon>Clostridia</taxon>
        <taxon>Eubacteriales</taxon>
        <taxon>Desulfitobacteriaceae</taxon>
        <taxon>Desulfosporosinus</taxon>
    </lineage>
</organism>
<keyword evidence="5" id="KW-0175">Coiled coil</keyword>
<dbReference type="InterPro" id="IPR000551">
    <property type="entry name" value="MerR-type_HTH_dom"/>
</dbReference>
<evidence type="ECO:0000256" key="4">
    <source>
        <dbReference type="ARBA" id="ARBA00023163"/>
    </source>
</evidence>
<dbReference type="SMART" id="SM00422">
    <property type="entry name" value="HTH_MERR"/>
    <property type="match status" value="1"/>
</dbReference>
<dbReference type="AlphaFoldDB" id="I4DAJ8"/>
<dbReference type="GO" id="GO:0003677">
    <property type="term" value="F:DNA binding"/>
    <property type="evidence" value="ECO:0007669"/>
    <property type="project" value="UniProtKB-KW"/>
</dbReference>
<dbReference type="Gene3D" id="1.10.1660.10">
    <property type="match status" value="1"/>
</dbReference>